<accession>A0A1G9IH77</accession>
<dbReference type="EMBL" id="FNGE01000008">
    <property type="protein sequence ID" value="SDL24598.1"/>
    <property type="molecule type" value="Genomic_DNA"/>
</dbReference>
<dbReference type="InterPro" id="IPR001650">
    <property type="entry name" value="Helicase_C-like"/>
</dbReference>
<dbReference type="Gene3D" id="3.40.50.300">
    <property type="entry name" value="P-loop containing nucleotide triphosphate hydrolases"/>
    <property type="match status" value="2"/>
</dbReference>
<dbReference type="InterPro" id="IPR027417">
    <property type="entry name" value="P-loop_NTPase"/>
</dbReference>
<evidence type="ECO:0000313" key="12">
    <source>
        <dbReference type="Proteomes" id="UP000199555"/>
    </source>
</evidence>
<dbReference type="CDD" id="cd00268">
    <property type="entry name" value="DEADc"/>
    <property type="match status" value="1"/>
</dbReference>
<evidence type="ECO:0000256" key="2">
    <source>
        <dbReference type="ARBA" id="ARBA00022801"/>
    </source>
</evidence>
<proteinExistence type="inferred from homology"/>
<dbReference type="OrthoDB" id="9805696at2"/>
<dbReference type="InterPro" id="IPR044742">
    <property type="entry name" value="DEAD/DEAH_RhlB"/>
</dbReference>
<dbReference type="PROSITE" id="PS51195">
    <property type="entry name" value="Q_MOTIF"/>
    <property type="match status" value="1"/>
</dbReference>
<dbReference type="PROSITE" id="PS51194">
    <property type="entry name" value="HELICASE_CTER"/>
    <property type="match status" value="1"/>
</dbReference>
<dbReference type="STRING" id="525640.SAMN04487971_1085"/>
<dbReference type="GO" id="GO:0016787">
    <property type="term" value="F:hydrolase activity"/>
    <property type="evidence" value="ECO:0007669"/>
    <property type="project" value="UniProtKB-KW"/>
</dbReference>
<dbReference type="PROSITE" id="PS51192">
    <property type="entry name" value="HELICASE_ATP_BIND_1"/>
    <property type="match status" value="1"/>
</dbReference>
<dbReference type="PANTHER" id="PTHR47959">
    <property type="entry name" value="ATP-DEPENDENT RNA HELICASE RHLE-RELATED"/>
    <property type="match status" value="1"/>
</dbReference>
<feature type="domain" description="Helicase ATP-binding" evidence="8">
    <location>
        <begin position="91"/>
        <end position="266"/>
    </location>
</feature>
<feature type="compositionally biased region" description="Low complexity" evidence="7">
    <location>
        <begin position="429"/>
        <end position="452"/>
    </location>
</feature>
<dbReference type="Pfam" id="PF00271">
    <property type="entry name" value="Helicase_C"/>
    <property type="match status" value="1"/>
</dbReference>
<dbReference type="Pfam" id="PF00270">
    <property type="entry name" value="DEAD"/>
    <property type="match status" value="1"/>
</dbReference>
<dbReference type="GO" id="GO:0003724">
    <property type="term" value="F:RNA helicase activity"/>
    <property type="evidence" value="ECO:0007669"/>
    <property type="project" value="InterPro"/>
</dbReference>
<evidence type="ECO:0000259" key="9">
    <source>
        <dbReference type="PROSITE" id="PS51194"/>
    </source>
</evidence>
<feature type="region of interest" description="Disordered" evidence="7">
    <location>
        <begin position="1"/>
        <end position="46"/>
    </location>
</feature>
<reference evidence="12" key="1">
    <citation type="submission" date="2016-10" db="EMBL/GenBank/DDBJ databases">
        <authorList>
            <person name="Varghese N."/>
            <person name="Submissions S."/>
        </authorList>
    </citation>
    <scope>NUCLEOTIDE SEQUENCE [LARGE SCALE GENOMIC DNA]</scope>
    <source>
        <strain evidence="12">CGMCC 1.7655</strain>
    </source>
</reference>
<feature type="region of interest" description="Disordered" evidence="7">
    <location>
        <begin position="429"/>
        <end position="469"/>
    </location>
</feature>
<feature type="short sequence motif" description="Q motif" evidence="6">
    <location>
        <begin position="60"/>
        <end position="88"/>
    </location>
</feature>
<dbReference type="PANTHER" id="PTHR47959:SF13">
    <property type="entry name" value="ATP-DEPENDENT RNA HELICASE RHLE"/>
    <property type="match status" value="1"/>
</dbReference>
<evidence type="ECO:0000256" key="7">
    <source>
        <dbReference type="SAM" id="MobiDB-lite"/>
    </source>
</evidence>
<dbReference type="SMART" id="SM00487">
    <property type="entry name" value="DEXDc"/>
    <property type="match status" value="1"/>
</dbReference>
<dbReference type="SUPFAM" id="SSF52540">
    <property type="entry name" value="P-loop containing nucleoside triphosphate hydrolases"/>
    <property type="match status" value="1"/>
</dbReference>
<protein>
    <submittedName>
        <fullName evidence="11">ATP-dependent RNA helicase RhlE</fullName>
    </submittedName>
</protein>
<evidence type="ECO:0000256" key="3">
    <source>
        <dbReference type="ARBA" id="ARBA00022806"/>
    </source>
</evidence>
<organism evidence="11 12">
    <name type="scientific">Paracoccus chinensis</name>
    <dbReference type="NCBI Taxonomy" id="525640"/>
    <lineage>
        <taxon>Bacteria</taxon>
        <taxon>Pseudomonadati</taxon>
        <taxon>Pseudomonadota</taxon>
        <taxon>Alphaproteobacteria</taxon>
        <taxon>Rhodobacterales</taxon>
        <taxon>Paracoccaceae</taxon>
        <taxon>Paracoccus</taxon>
    </lineage>
</organism>
<evidence type="ECO:0000256" key="4">
    <source>
        <dbReference type="ARBA" id="ARBA00022840"/>
    </source>
</evidence>
<evidence type="ECO:0000256" key="1">
    <source>
        <dbReference type="ARBA" id="ARBA00022741"/>
    </source>
</evidence>
<dbReference type="Proteomes" id="UP000199555">
    <property type="component" value="Unassembled WGS sequence"/>
</dbReference>
<feature type="domain" description="Helicase C-terminal" evidence="9">
    <location>
        <begin position="277"/>
        <end position="440"/>
    </location>
</feature>
<dbReference type="RefSeq" id="WP_090755261.1">
    <property type="nucleotide sequence ID" value="NZ_FNGE01000008.1"/>
</dbReference>
<keyword evidence="4" id="KW-0067">ATP-binding</keyword>
<keyword evidence="12" id="KW-1185">Reference proteome</keyword>
<dbReference type="SMART" id="SM00490">
    <property type="entry name" value="HELICc"/>
    <property type="match status" value="1"/>
</dbReference>
<dbReference type="GO" id="GO:0005524">
    <property type="term" value="F:ATP binding"/>
    <property type="evidence" value="ECO:0007669"/>
    <property type="project" value="UniProtKB-KW"/>
</dbReference>
<dbReference type="AlphaFoldDB" id="A0A1G9IH77"/>
<dbReference type="InterPro" id="IPR014001">
    <property type="entry name" value="Helicase_ATP-bd"/>
</dbReference>
<feature type="domain" description="DEAD-box RNA helicase Q" evidence="10">
    <location>
        <begin position="60"/>
        <end position="88"/>
    </location>
</feature>
<keyword evidence="3 11" id="KW-0347">Helicase</keyword>
<gene>
    <name evidence="11" type="ORF">SAMN04487971_1085</name>
</gene>
<evidence type="ECO:0000259" key="10">
    <source>
        <dbReference type="PROSITE" id="PS51195"/>
    </source>
</evidence>
<keyword evidence="2" id="KW-0378">Hydrolase</keyword>
<dbReference type="InterPro" id="IPR011545">
    <property type="entry name" value="DEAD/DEAH_box_helicase_dom"/>
</dbReference>
<keyword evidence="1" id="KW-0547">Nucleotide-binding</keyword>
<evidence type="ECO:0000313" key="11">
    <source>
        <dbReference type="EMBL" id="SDL24598.1"/>
    </source>
</evidence>
<dbReference type="CDD" id="cd18787">
    <property type="entry name" value="SF2_C_DEAD"/>
    <property type="match status" value="1"/>
</dbReference>
<dbReference type="GO" id="GO:0003676">
    <property type="term" value="F:nucleic acid binding"/>
    <property type="evidence" value="ECO:0007669"/>
    <property type="project" value="InterPro"/>
</dbReference>
<sequence length="469" mass="51017">MTEDTTTRAPRARTSQPRRDGEFQKPRSAGFDARRGPGRAKKARAEAEPFIRRAIPEIDTPFTRMGIDPRVAINLTELGLNEPTPIQAEAIPALVAGRDLLGLAQTGTGKTAAFSLPMLTRLVVKGERAEPFSCKALILAPTRELATQIAQNVEGFARGTGIRSFRVVGGASINVQVDRLSRGVDVLIATPGRLIDLIERKAVRFDQTRYLVLDEADQMLDIGFIHALRRIARLLPRDRQTMLFSATMPKLMEELAESYLTDPVRVAVNPPGKAADKIEQGVHFVNQGDKATLLAEYLSRHPGELAIVFGRTKHGSEKLATLLQKWGHKVAAIHGNKSQGQRERALASFRAGETQVLVATDVAARGLDIPEVAHVYNYDLPNVPENYVHRIGRTARAGRDGRAVAFCAPAEAGELRAIEKAMKAAIPVIGGEPPAGPVPAARPQGRPASATKRPPRRPSRAPRAQQRQG</sequence>
<evidence type="ECO:0000256" key="6">
    <source>
        <dbReference type="PROSITE-ProRule" id="PRU00552"/>
    </source>
</evidence>
<evidence type="ECO:0000256" key="5">
    <source>
        <dbReference type="ARBA" id="ARBA00038437"/>
    </source>
</evidence>
<comment type="similarity">
    <text evidence="5">Belongs to the DEAD box helicase family.</text>
</comment>
<dbReference type="GO" id="GO:0005829">
    <property type="term" value="C:cytosol"/>
    <property type="evidence" value="ECO:0007669"/>
    <property type="project" value="TreeGrafter"/>
</dbReference>
<dbReference type="InterPro" id="IPR050079">
    <property type="entry name" value="DEAD_box_RNA_helicase"/>
</dbReference>
<name>A0A1G9IH77_9RHOB</name>
<dbReference type="InterPro" id="IPR014014">
    <property type="entry name" value="RNA_helicase_DEAD_Q_motif"/>
</dbReference>
<evidence type="ECO:0000259" key="8">
    <source>
        <dbReference type="PROSITE" id="PS51192"/>
    </source>
</evidence>